<evidence type="ECO:0000256" key="2">
    <source>
        <dbReference type="ARBA" id="ARBA00022692"/>
    </source>
</evidence>
<organism evidence="8 9">
    <name type="scientific">Salinivibrio costicola</name>
    <name type="common">Vibrio costicola</name>
    <dbReference type="NCBI Taxonomy" id="51367"/>
    <lineage>
        <taxon>Bacteria</taxon>
        <taxon>Pseudomonadati</taxon>
        <taxon>Pseudomonadota</taxon>
        <taxon>Gammaproteobacteria</taxon>
        <taxon>Vibrionales</taxon>
        <taxon>Vibrionaceae</taxon>
        <taxon>Salinivibrio</taxon>
    </lineage>
</organism>
<dbReference type="Gene3D" id="3.30.160.60">
    <property type="entry name" value="Classic Zinc Finger"/>
    <property type="match status" value="1"/>
</dbReference>
<keyword evidence="7" id="KW-0997">Cell inner membrane</keyword>
<dbReference type="InterPro" id="IPR003770">
    <property type="entry name" value="MLTG-like"/>
</dbReference>
<gene>
    <name evidence="7 8" type="primary">mltG</name>
    <name evidence="8" type="ORF">HBA18_08740</name>
</gene>
<accession>A0ABX6K7U4</accession>
<evidence type="ECO:0000313" key="9">
    <source>
        <dbReference type="Proteomes" id="UP000501408"/>
    </source>
</evidence>
<keyword evidence="4 7" id="KW-0472">Membrane</keyword>
<name>A0ABX6K7U4_SALCS</name>
<comment type="function">
    <text evidence="7">Functions as a peptidoglycan terminase that cleaves nascent peptidoglycan strands endolytically to terminate their elongation.</text>
</comment>
<evidence type="ECO:0000256" key="6">
    <source>
        <dbReference type="ARBA" id="ARBA00023316"/>
    </source>
</evidence>
<dbReference type="Gene3D" id="3.30.1490.480">
    <property type="entry name" value="Endolytic murein transglycosylase"/>
    <property type="match status" value="1"/>
</dbReference>
<keyword evidence="5 7" id="KW-0456">Lyase</keyword>
<keyword evidence="3 7" id="KW-1133">Transmembrane helix</keyword>
<keyword evidence="1 7" id="KW-1003">Cell membrane</keyword>
<comment type="similarity">
    <text evidence="7">Belongs to the transglycosylase MltG family.</text>
</comment>
<feature type="site" description="Important for catalytic activity" evidence="7">
    <location>
        <position position="219"/>
    </location>
</feature>
<comment type="catalytic activity">
    <reaction evidence="7">
        <text>a peptidoglycan chain = a peptidoglycan chain with N-acetyl-1,6-anhydromuramyl-[peptide] at the reducing end + a peptidoglycan chain with N-acetylglucosamine at the non-reducing end.</text>
        <dbReference type="EC" id="4.2.2.29"/>
    </reaction>
</comment>
<evidence type="ECO:0000256" key="3">
    <source>
        <dbReference type="ARBA" id="ARBA00022989"/>
    </source>
</evidence>
<keyword evidence="2 7" id="KW-0812">Transmembrane</keyword>
<evidence type="ECO:0000256" key="5">
    <source>
        <dbReference type="ARBA" id="ARBA00023239"/>
    </source>
</evidence>
<proteinExistence type="inferred from homology"/>
<dbReference type="Proteomes" id="UP000501408">
    <property type="component" value="Chromosome 1"/>
</dbReference>
<evidence type="ECO:0000313" key="8">
    <source>
        <dbReference type="EMBL" id="QIR06443.1"/>
    </source>
</evidence>
<sequence>MLKKRIFGLISLFMCLLVALAGWTLWQTKAYVASPLNLESPQLVTIAKGAHYHKVINQFEDKGWLTATVWAKVAPRVYPELTRIQAGTFQIQPGQSLGEVFATLREGQQYQDAITFIEGSTFAQWRLQMASAPHLEQTLTALDEADIAKRLGAEYTKLEGLLLPETYAYDVGDTDLSLLRRAYQAMQASLDKAWQNRADDLPIDSPYELLILASIIEKETAIDAERTKVASVFVNRLRRGMRLQTDPTVIYGMGDNYDGNIRKRDLRTPTPYNTYVIKGLPPTPIAMPGVASLMAAAQPATTQYYYFVATGKGGHQFSTTLAEHNRAVRDYLKVLKSQ</sequence>
<dbReference type="PANTHER" id="PTHR30518:SF2">
    <property type="entry name" value="ENDOLYTIC MUREIN TRANSGLYCOSYLASE"/>
    <property type="match status" value="1"/>
</dbReference>
<dbReference type="HAMAP" id="MF_02065">
    <property type="entry name" value="MltG"/>
    <property type="match status" value="1"/>
</dbReference>
<dbReference type="PANTHER" id="PTHR30518">
    <property type="entry name" value="ENDOLYTIC MUREIN TRANSGLYCOSYLASE"/>
    <property type="match status" value="1"/>
</dbReference>
<protein>
    <recommendedName>
        <fullName evidence="7">Endolytic murein transglycosylase</fullName>
        <ecNumber evidence="7">4.2.2.29</ecNumber>
    </recommendedName>
    <alternativeName>
        <fullName evidence="7">Peptidoglycan lytic transglycosylase</fullName>
    </alternativeName>
    <alternativeName>
        <fullName evidence="7">Peptidoglycan polymerization terminase</fullName>
    </alternativeName>
</protein>
<reference evidence="8 9" key="1">
    <citation type="submission" date="2020-03" db="EMBL/GenBank/DDBJ databases">
        <title>Genome mining reveals the biosynthetic pathways of PHA and ectoines of the halophilic strain Salinivibrio costicola M318 isolated from fermented shrimp paste.</title>
        <authorList>
            <person name="Doan T.V."/>
            <person name="Tran L.T."/>
            <person name="Trieu T.A."/>
            <person name="Nguyen Q.V."/>
            <person name="Quach T.N."/>
            <person name="Phi T.Q."/>
            <person name="Kumar S."/>
        </authorList>
    </citation>
    <scope>NUCLEOTIDE SEQUENCE [LARGE SCALE GENOMIC DNA]</scope>
    <source>
        <strain evidence="8 9">M318</strain>
    </source>
</reference>
<dbReference type="EMBL" id="CP050266">
    <property type="protein sequence ID" value="QIR06443.1"/>
    <property type="molecule type" value="Genomic_DNA"/>
</dbReference>
<dbReference type="EC" id="4.2.2.29" evidence="7"/>
<keyword evidence="6 7" id="KW-0961">Cell wall biogenesis/degradation</keyword>
<evidence type="ECO:0000256" key="7">
    <source>
        <dbReference type="HAMAP-Rule" id="MF_02065"/>
    </source>
</evidence>
<dbReference type="Pfam" id="PF02618">
    <property type="entry name" value="YceG"/>
    <property type="match status" value="1"/>
</dbReference>
<evidence type="ECO:0000256" key="1">
    <source>
        <dbReference type="ARBA" id="ARBA00022475"/>
    </source>
</evidence>
<evidence type="ECO:0000256" key="4">
    <source>
        <dbReference type="ARBA" id="ARBA00023136"/>
    </source>
</evidence>
<dbReference type="RefSeq" id="WP_167314585.1">
    <property type="nucleotide sequence ID" value="NZ_CP050266.1"/>
</dbReference>
<keyword evidence="9" id="KW-1185">Reference proteome</keyword>
<dbReference type="CDD" id="cd08010">
    <property type="entry name" value="MltG_like"/>
    <property type="match status" value="1"/>
</dbReference>
<dbReference type="NCBIfam" id="TIGR00247">
    <property type="entry name" value="endolytic transglycosylase MltG"/>
    <property type="match status" value="1"/>
</dbReference>